<organism evidence="2 3">
    <name type="scientific">Leucobacter massiliensis</name>
    <dbReference type="NCBI Taxonomy" id="1686285"/>
    <lineage>
        <taxon>Bacteria</taxon>
        <taxon>Bacillati</taxon>
        <taxon>Actinomycetota</taxon>
        <taxon>Actinomycetes</taxon>
        <taxon>Micrococcales</taxon>
        <taxon>Microbacteriaceae</taxon>
        <taxon>Leucobacter</taxon>
    </lineage>
</organism>
<reference evidence="2 3" key="1">
    <citation type="journal article" date="2017" name="New Microbes New Infect">
        <title>Genome sequence of 'Leucobacter massiliensis' sp. nov. isolated from human pharynx after travel to the 2014 Hajj.</title>
        <authorList>
            <person name="Leangapichart T."/>
            <person name="Gautret P."/>
            <person name="Nguyen T.T."/>
            <person name="Armstrong N."/>
            <person name="Rolain J.M."/>
        </authorList>
    </citation>
    <scope>NUCLEOTIDE SEQUENCE [LARGE SCALE GENOMIC DNA]</scope>
    <source>
        <strain evidence="2 3">122RC15</strain>
    </source>
</reference>
<feature type="signal peptide" evidence="1">
    <location>
        <begin position="1"/>
        <end position="19"/>
    </location>
</feature>
<dbReference type="Proteomes" id="UP000238650">
    <property type="component" value="Unassembled WGS sequence"/>
</dbReference>
<proteinExistence type="predicted"/>
<evidence type="ECO:0008006" key="4">
    <source>
        <dbReference type="Google" id="ProtNLM"/>
    </source>
</evidence>
<sequence>MMRVRRSVRTIGVVATVSAALPLCLVGCAVTSDASHQAAELRAAVDSDVLELPETRTYDVVDTRLLAPLDSPALEALAGHLSSSGFMVLNDGVITEARYEVSAAGMPSAGFELTEPLVLRRAESEIGTLTATGTLFVDGTPHPGTTLRLTPTSLSVDSAEFDVAMSLPDQPLLASGGFPVDELSAHLTFVLR</sequence>
<evidence type="ECO:0000313" key="3">
    <source>
        <dbReference type="Proteomes" id="UP000238650"/>
    </source>
</evidence>
<protein>
    <recommendedName>
        <fullName evidence="4">Lipid/polyisoprenoid-binding YceI-like domain-containing protein</fullName>
    </recommendedName>
</protein>
<evidence type="ECO:0000313" key="2">
    <source>
        <dbReference type="EMBL" id="PRI11533.1"/>
    </source>
</evidence>
<dbReference type="EMBL" id="MWZD01000016">
    <property type="protein sequence ID" value="PRI11533.1"/>
    <property type="molecule type" value="Genomic_DNA"/>
</dbReference>
<comment type="caution">
    <text evidence="2">The sequence shown here is derived from an EMBL/GenBank/DDBJ whole genome shotgun (WGS) entry which is preliminary data.</text>
</comment>
<evidence type="ECO:0000256" key="1">
    <source>
        <dbReference type="SAM" id="SignalP"/>
    </source>
</evidence>
<dbReference type="AlphaFoldDB" id="A0A2S9QPM3"/>
<keyword evidence="3" id="KW-1185">Reference proteome</keyword>
<keyword evidence="1" id="KW-0732">Signal</keyword>
<accession>A0A2S9QPM3</accession>
<gene>
    <name evidence="2" type="ORF">B4915_06835</name>
</gene>
<name>A0A2S9QPM3_9MICO</name>
<feature type="chain" id="PRO_5038337458" description="Lipid/polyisoprenoid-binding YceI-like domain-containing protein" evidence="1">
    <location>
        <begin position="20"/>
        <end position="192"/>
    </location>
</feature>